<protein>
    <submittedName>
        <fullName evidence="2">Uncharacterized protein</fullName>
    </submittedName>
</protein>
<dbReference type="Proteomes" id="UP000546162">
    <property type="component" value="Unassembled WGS sequence"/>
</dbReference>
<organism evidence="2 3">
    <name type="scientific">Actinoplanes octamycinicus</name>
    <dbReference type="NCBI Taxonomy" id="135948"/>
    <lineage>
        <taxon>Bacteria</taxon>
        <taxon>Bacillati</taxon>
        <taxon>Actinomycetota</taxon>
        <taxon>Actinomycetes</taxon>
        <taxon>Micromonosporales</taxon>
        <taxon>Micromonosporaceae</taxon>
        <taxon>Actinoplanes</taxon>
    </lineage>
</organism>
<evidence type="ECO:0000313" key="2">
    <source>
        <dbReference type="EMBL" id="MBB4741169.1"/>
    </source>
</evidence>
<feature type="transmembrane region" description="Helical" evidence="1">
    <location>
        <begin position="46"/>
        <end position="63"/>
    </location>
</feature>
<sequence>MIAAVTGTVVRHTRLAPLAVCAALSVLILAAPIALGAELDFLDATLALRLALVALLTGAAFVLDDPARVTTETLPISARRTTGIRMLVALAPVSVCWAVLLWLAPYTVASTAGYPRGGLVIEAFALLAWAWAVAAPAGGTRAGPFLLILTVALAMLPDRLAFFVSPGAPGYDASRVRWAVLLIAGCVLLALTSGTSLQGKISAKRH</sequence>
<feature type="transmembrane region" description="Helical" evidence="1">
    <location>
        <begin position="117"/>
        <end position="138"/>
    </location>
</feature>
<accession>A0A7W7M8R5</accession>
<feature type="transmembrane region" description="Helical" evidence="1">
    <location>
        <begin position="84"/>
        <end position="105"/>
    </location>
</feature>
<evidence type="ECO:0000313" key="3">
    <source>
        <dbReference type="Proteomes" id="UP000546162"/>
    </source>
</evidence>
<dbReference type="EMBL" id="JACHNB010000001">
    <property type="protein sequence ID" value="MBB4741169.1"/>
    <property type="molecule type" value="Genomic_DNA"/>
</dbReference>
<proteinExistence type="predicted"/>
<feature type="transmembrane region" description="Helical" evidence="1">
    <location>
        <begin position="176"/>
        <end position="197"/>
    </location>
</feature>
<feature type="transmembrane region" description="Helical" evidence="1">
    <location>
        <begin position="145"/>
        <end position="164"/>
    </location>
</feature>
<keyword evidence="1" id="KW-0472">Membrane</keyword>
<keyword evidence="3" id="KW-1185">Reference proteome</keyword>
<keyword evidence="1" id="KW-1133">Transmembrane helix</keyword>
<name>A0A7W7M8R5_9ACTN</name>
<evidence type="ECO:0000256" key="1">
    <source>
        <dbReference type="SAM" id="Phobius"/>
    </source>
</evidence>
<reference evidence="2 3" key="1">
    <citation type="submission" date="2020-08" db="EMBL/GenBank/DDBJ databases">
        <title>Sequencing the genomes of 1000 actinobacteria strains.</title>
        <authorList>
            <person name="Klenk H.-P."/>
        </authorList>
    </citation>
    <scope>NUCLEOTIDE SEQUENCE [LARGE SCALE GENOMIC DNA]</scope>
    <source>
        <strain evidence="2 3">DSM 45809</strain>
    </source>
</reference>
<dbReference type="RefSeq" id="WP_185041685.1">
    <property type="nucleotide sequence ID" value="NZ_BAABFG010000005.1"/>
</dbReference>
<gene>
    <name evidence="2" type="ORF">BJY16_004628</name>
</gene>
<comment type="caution">
    <text evidence="2">The sequence shown here is derived from an EMBL/GenBank/DDBJ whole genome shotgun (WGS) entry which is preliminary data.</text>
</comment>
<dbReference type="AlphaFoldDB" id="A0A7W7M8R5"/>
<keyword evidence="1" id="KW-0812">Transmembrane</keyword>